<evidence type="ECO:0000256" key="3">
    <source>
        <dbReference type="ARBA" id="ARBA00022461"/>
    </source>
</evidence>
<dbReference type="InterPro" id="IPR001873">
    <property type="entry name" value="ENaC"/>
</dbReference>
<dbReference type="PROSITE" id="PS01206">
    <property type="entry name" value="ASC"/>
    <property type="match status" value="1"/>
</dbReference>
<name>A0A8C9FR54_PAVCR</name>
<dbReference type="Pfam" id="PF00858">
    <property type="entry name" value="ASC"/>
    <property type="match status" value="1"/>
</dbReference>
<evidence type="ECO:0000256" key="7">
    <source>
        <dbReference type="ARBA" id="ARBA00023053"/>
    </source>
</evidence>
<proteinExistence type="predicted"/>
<dbReference type="Gene3D" id="2.60.470.10">
    <property type="entry name" value="Acid-sensing ion channels like domains"/>
    <property type="match status" value="1"/>
</dbReference>
<evidence type="ECO:0000256" key="13">
    <source>
        <dbReference type="SAM" id="Phobius"/>
    </source>
</evidence>
<dbReference type="InterPro" id="IPR004724">
    <property type="entry name" value="ENaC_chordates"/>
</dbReference>
<keyword evidence="10" id="KW-0739">Sodium transport</keyword>
<keyword evidence="15" id="KW-1185">Reference proteome</keyword>
<dbReference type="PANTHER" id="PTHR11690:SF132">
    <property type="entry name" value="AMILORIDE-SENSITIVE SODIUM CHANNEL SUBUNIT DELTA"/>
    <property type="match status" value="1"/>
</dbReference>
<evidence type="ECO:0000256" key="12">
    <source>
        <dbReference type="ARBA" id="ARBA00036239"/>
    </source>
</evidence>
<reference evidence="14" key="1">
    <citation type="submission" date="2025-08" db="UniProtKB">
        <authorList>
            <consortium name="Ensembl"/>
        </authorList>
    </citation>
    <scope>IDENTIFICATION</scope>
</reference>
<sequence>MEQEAAREEEERKEGLIEFYDSFKDMFEFFCKNTTIHGTIRLVCSSSNKMKTAFWTLLLLASFGMLYWQFALMFSQYWAYPVVLTMSMHSEPKMFPAITICNLDPYRFNLVSEHLVQLDRMAEKSVTVLYGINTSASLFHVNEKSIHMRDLPSTGNHNRSSFKLSQNFSLLRTTEFNNRTGKRQSLVGFRLCNATGGNCFYKTYSSGMDAILEWYRFHYMNIMSQQPVIINISDHEEKIEDMVYSCQYDGEPCRPSDYVHFHHPVFGSCYTFNSKGTDSFWTATKPGIPYGLSLILRAEQKDHIPLLSTVAGVKVMIHNHNQTPFLEHEGFDIRPGIATTIGIQQDKVNRLGGNYGKCTTDGSDVKVKLLYNSYTLQACLHSCFQHIMVRKCGCGYYYYPLPPGAEYCNYNKQPAWGHCFYQLYSRLRNHHLNCFDQCPKPCRESLYKVSAGTAKWPSGKSQDWIRQALRHQNGYNSTSNRLVTKKKYSSSTMD</sequence>
<evidence type="ECO:0000256" key="5">
    <source>
        <dbReference type="ARBA" id="ARBA00022692"/>
    </source>
</evidence>
<feature type="transmembrane region" description="Helical" evidence="13">
    <location>
        <begin position="57"/>
        <end position="80"/>
    </location>
</feature>
<dbReference type="GO" id="GO:0015280">
    <property type="term" value="F:ligand-gated sodium channel activity"/>
    <property type="evidence" value="ECO:0007669"/>
    <property type="project" value="InterPro"/>
</dbReference>
<keyword evidence="3" id="KW-0894">Sodium channel</keyword>
<dbReference type="NCBIfam" id="TIGR00859">
    <property type="entry name" value="ENaC"/>
    <property type="match status" value="1"/>
</dbReference>
<comment type="catalytic activity">
    <reaction evidence="12">
        <text>Na(+)(in) = Na(+)(out)</text>
        <dbReference type="Rhea" id="RHEA:34963"/>
        <dbReference type="ChEBI" id="CHEBI:29101"/>
    </reaction>
</comment>
<evidence type="ECO:0000313" key="14">
    <source>
        <dbReference type="Ensembl" id="ENSPSTP00000018276.1"/>
    </source>
</evidence>
<evidence type="ECO:0000256" key="6">
    <source>
        <dbReference type="ARBA" id="ARBA00022989"/>
    </source>
</evidence>
<keyword evidence="5 13" id="KW-0812">Transmembrane</keyword>
<dbReference type="GO" id="GO:0034706">
    <property type="term" value="C:sodium channel complex"/>
    <property type="evidence" value="ECO:0007669"/>
    <property type="project" value="TreeGrafter"/>
</dbReference>
<evidence type="ECO:0000256" key="2">
    <source>
        <dbReference type="ARBA" id="ARBA00022448"/>
    </source>
</evidence>
<comment type="subcellular location">
    <subcellularLocation>
        <location evidence="1">Cell membrane</location>
        <topology evidence="1">Multi-pass membrane protein</topology>
    </subcellularLocation>
</comment>
<keyword evidence="4" id="KW-1003">Cell membrane</keyword>
<dbReference type="AlphaFoldDB" id="A0A8C9FR54"/>
<protein>
    <submittedName>
        <fullName evidence="14">Sodium channel epithelial 1 delta subunit</fullName>
    </submittedName>
</protein>
<keyword evidence="8" id="KW-0406">Ion transport</keyword>
<dbReference type="GO" id="GO:0005886">
    <property type="term" value="C:plasma membrane"/>
    <property type="evidence" value="ECO:0007669"/>
    <property type="project" value="UniProtKB-SubCell"/>
</dbReference>
<reference evidence="14" key="2">
    <citation type="submission" date="2025-09" db="UniProtKB">
        <authorList>
            <consortium name="Ensembl"/>
        </authorList>
    </citation>
    <scope>IDENTIFICATION</scope>
</reference>
<keyword evidence="2" id="KW-0813">Transport</keyword>
<dbReference type="Ensembl" id="ENSPSTT00000019147.1">
    <property type="protein sequence ID" value="ENSPSTP00000018276.1"/>
    <property type="gene ID" value="ENSPSTG00000013112.1"/>
</dbReference>
<accession>A0A8C9FR54</accession>
<keyword evidence="11" id="KW-0407">Ion channel</keyword>
<organism evidence="14 15">
    <name type="scientific">Pavo cristatus</name>
    <name type="common">Indian peafowl</name>
    <name type="synonym">Blue peafowl</name>
    <dbReference type="NCBI Taxonomy" id="9049"/>
    <lineage>
        <taxon>Eukaryota</taxon>
        <taxon>Metazoa</taxon>
        <taxon>Chordata</taxon>
        <taxon>Craniata</taxon>
        <taxon>Vertebrata</taxon>
        <taxon>Euteleostomi</taxon>
        <taxon>Archelosauria</taxon>
        <taxon>Archosauria</taxon>
        <taxon>Dinosauria</taxon>
        <taxon>Saurischia</taxon>
        <taxon>Theropoda</taxon>
        <taxon>Coelurosauria</taxon>
        <taxon>Aves</taxon>
        <taxon>Neognathae</taxon>
        <taxon>Galloanserae</taxon>
        <taxon>Galliformes</taxon>
        <taxon>Phasianidae</taxon>
        <taxon>Phasianinae</taxon>
        <taxon>Pavo</taxon>
    </lineage>
</organism>
<evidence type="ECO:0000256" key="10">
    <source>
        <dbReference type="ARBA" id="ARBA00023201"/>
    </source>
</evidence>
<evidence type="ECO:0000256" key="9">
    <source>
        <dbReference type="ARBA" id="ARBA00023136"/>
    </source>
</evidence>
<dbReference type="Proteomes" id="UP000694428">
    <property type="component" value="Unplaced"/>
</dbReference>
<dbReference type="PANTHER" id="PTHR11690">
    <property type="entry name" value="AMILORIDE-SENSITIVE SODIUM CHANNEL-RELATED"/>
    <property type="match status" value="1"/>
</dbReference>
<dbReference type="PRINTS" id="PR01078">
    <property type="entry name" value="AMINACHANNEL"/>
</dbReference>
<evidence type="ECO:0000256" key="1">
    <source>
        <dbReference type="ARBA" id="ARBA00004651"/>
    </source>
</evidence>
<evidence type="ECO:0000256" key="11">
    <source>
        <dbReference type="ARBA" id="ARBA00023303"/>
    </source>
</evidence>
<evidence type="ECO:0000256" key="8">
    <source>
        <dbReference type="ARBA" id="ARBA00023065"/>
    </source>
</evidence>
<evidence type="ECO:0000256" key="4">
    <source>
        <dbReference type="ARBA" id="ARBA00022475"/>
    </source>
</evidence>
<keyword evidence="6 13" id="KW-1133">Transmembrane helix</keyword>
<keyword evidence="9 13" id="KW-0472">Membrane</keyword>
<evidence type="ECO:0000313" key="15">
    <source>
        <dbReference type="Proteomes" id="UP000694428"/>
    </source>
</evidence>
<keyword evidence="7" id="KW-0915">Sodium</keyword>
<dbReference type="InterPro" id="IPR020903">
    <property type="entry name" value="ENaC_CS"/>
</dbReference>